<evidence type="ECO:0000256" key="2">
    <source>
        <dbReference type="ARBA" id="ARBA00006679"/>
    </source>
</evidence>
<feature type="transmembrane region" description="Helical" evidence="7">
    <location>
        <begin position="72"/>
        <end position="97"/>
    </location>
</feature>
<gene>
    <name evidence="8" type="ORF">JJQ60_02795</name>
</gene>
<comment type="caution">
    <text evidence="8">The sequence shown here is derived from an EMBL/GenBank/DDBJ whole genome shotgun (WGS) entry which is preliminary data.</text>
</comment>
<evidence type="ECO:0000256" key="4">
    <source>
        <dbReference type="ARBA" id="ARBA00022692"/>
    </source>
</evidence>
<keyword evidence="3" id="KW-1003">Cell membrane</keyword>
<name>A0A937D6T8_9FLAO</name>
<dbReference type="PANTHER" id="PTHR33452:SF1">
    <property type="entry name" value="INNER MEMBRANE PROTEIN YPHA-RELATED"/>
    <property type="match status" value="1"/>
</dbReference>
<keyword evidence="6 7" id="KW-0472">Membrane</keyword>
<keyword evidence="5 7" id="KW-1133">Transmembrane helix</keyword>
<dbReference type="Pfam" id="PF07681">
    <property type="entry name" value="DoxX"/>
    <property type="match status" value="1"/>
</dbReference>
<reference evidence="8" key="1">
    <citation type="submission" date="2021-01" db="EMBL/GenBank/DDBJ databases">
        <authorList>
            <person name="Zhong Y.L."/>
        </authorList>
    </citation>
    <scope>NUCLEOTIDE SEQUENCE</scope>
    <source>
        <strain evidence="8">KCTC 23302</strain>
    </source>
</reference>
<feature type="transmembrane region" description="Helical" evidence="7">
    <location>
        <begin position="104"/>
        <end position="122"/>
    </location>
</feature>
<evidence type="ECO:0000256" key="7">
    <source>
        <dbReference type="SAM" id="Phobius"/>
    </source>
</evidence>
<protein>
    <submittedName>
        <fullName evidence="8">DoxX family protein</fullName>
    </submittedName>
</protein>
<feature type="transmembrane region" description="Helical" evidence="7">
    <location>
        <begin position="134"/>
        <end position="152"/>
    </location>
</feature>
<evidence type="ECO:0000313" key="9">
    <source>
        <dbReference type="Proteomes" id="UP000651057"/>
    </source>
</evidence>
<keyword evidence="9" id="KW-1185">Reference proteome</keyword>
<feature type="transmembrane region" description="Helical" evidence="7">
    <location>
        <begin position="21"/>
        <end position="39"/>
    </location>
</feature>
<dbReference type="PANTHER" id="PTHR33452">
    <property type="entry name" value="OXIDOREDUCTASE CATD-RELATED"/>
    <property type="match status" value="1"/>
</dbReference>
<proteinExistence type="inferred from homology"/>
<dbReference type="AlphaFoldDB" id="A0A937D6T8"/>
<dbReference type="EMBL" id="JAERQJ010000001">
    <property type="protein sequence ID" value="MBL0682435.1"/>
    <property type="molecule type" value="Genomic_DNA"/>
</dbReference>
<dbReference type="InterPro" id="IPR051907">
    <property type="entry name" value="DoxX-like_oxidoreductase"/>
</dbReference>
<dbReference type="RefSeq" id="WP_201916415.1">
    <property type="nucleotide sequence ID" value="NZ_BAABAX010000001.1"/>
</dbReference>
<dbReference type="InterPro" id="IPR032808">
    <property type="entry name" value="DoxX"/>
</dbReference>
<accession>A0A937D6T8</accession>
<comment type="subcellular location">
    <subcellularLocation>
        <location evidence="1">Cell membrane</location>
        <topology evidence="1">Multi-pass membrane protein</topology>
    </subcellularLocation>
</comment>
<evidence type="ECO:0000256" key="6">
    <source>
        <dbReference type="ARBA" id="ARBA00023136"/>
    </source>
</evidence>
<organism evidence="8 9">
    <name type="scientific">Aquimarina mytili</name>
    <dbReference type="NCBI Taxonomy" id="874423"/>
    <lineage>
        <taxon>Bacteria</taxon>
        <taxon>Pseudomonadati</taxon>
        <taxon>Bacteroidota</taxon>
        <taxon>Flavobacteriia</taxon>
        <taxon>Flavobacteriales</taxon>
        <taxon>Flavobacteriaceae</taxon>
        <taxon>Aquimarina</taxon>
    </lineage>
</organism>
<keyword evidence="4 7" id="KW-0812">Transmembrane</keyword>
<sequence>MTTIFLKIISPTVQTSWISDASFAIPRILCGFFLAVNFGSSKFGMPWTPADKNLMLFEVVEWFPKDIAEYGGIFAITPVFFAWMGAASEAIGGIFLALGLKTRIASFFILCTMLVAIFFQKWNQGLWGMLPALGFLWVSIYNLILGSGRFGLDYILTKRIEKSSYFNTPIKEII</sequence>
<dbReference type="GO" id="GO:0005886">
    <property type="term" value="C:plasma membrane"/>
    <property type="evidence" value="ECO:0007669"/>
    <property type="project" value="UniProtKB-SubCell"/>
</dbReference>
<evidence type="ECO:0000256" key="3">
    <source>
        <dbReference type="ARBA" id="ARBA00022475"/>
    </source>
</evidence>
<evidence type="ECO:0000256" key="1">
    <source>
        <dbReference type="ARBA" id="ARBA00004651"/>
    </source>
</evidence>
<dbReference type="Proteomes" id="UP000651057">
    <property type="component" value="Unassembled WGS sequence"/>
</dbReference>
<evidence type="ECO:0000256" key="5">
    <source>
        <dbReference type="ARBA" id="ARBA00022989"/>
    </source>
</evidence>
<comment type="similarity">
    <text evidence="2">Belongs to the DoxX family.</text>
</comment>
<evidence type="ECO:0000313" key="8">
    <source>
        <dbReference type="EMBL" id="MBL0682435.1"/>
    </source>
</evidence>